<dbReference type="NCBIfam" id="NF041644">
    <property type="entry name" value="CBO0543_fam"/>
    <property type="match status" value="1"/>
</dbReference>
<keyword evidence="1" id="KW-1133">Transmembrane helix</keyword>
<feature type="transmembrane region" description="Helical" evidence="1">
    <location>
        <begin position="72"/>
        <end position="89"/>
    </location>
</feature>
<evidence type="ECO:0000313" key="3">
    <source>
        <dbReference type="Proteomes" id="UP001597318"/>
    </source>
</evidence>
<feature type="transmembrane region" description="Helical" evidence="1">
    <location>
        <begin position="34"/>
        <end position="52"/>
    </location>
</feature>
<accession>A0ABW5BXK2</accession>
<name>A0ABW5BXK2_9BACI</name>
<gene>
    <name evidence="2" type="ORF">ACFSKK_07740</name>
</gene>
<dbReference type="RefSeq" id="WP_247345237.1">
    <property type="nucleotide sequence ID" value="NZ_CP095550.1"/>
</dbReference>
<comment type="caution">
    <text evidence="2">The sequence shown here is derived from an EMBL/GenBank/DDBJ whole genome shotgun (WGS) entry which is preliminary data.</text>
</comment>
<evidence type="ECO:0000256" key="1">
    <source>
        <dbReference type="SAM" id="Phobius"/>
    </source>
</evidence>
<keyword evidence="1" id="KW-0472">Membrane</keyword>
<keyword evidence="1" id="KW-0812">Transmembrane</keyword>
<feature type="transmembrane region" description="Helical" evidence="1">
    <location>
        <begin position="95"/>
        <end position="116"/>
    </location>
</feature>
<dbReference type="InterPro" id="IPR048147">
    <property type="entry name" value="CBO0543-like"/>
</dbReference>
<evidence type="ECO:0000313" key="2">
    <source>
        <dbReference type="EMBL" id="MFD2213563.1"/>
    </source>
</evidence>
<sequence length="164" mass="19355">MRKHQFEENTLKFLLLFGLFSVIKIIKKPPMKDWLIIFLFKGYISSIMDNLLIHRGYIKYPIKLFKSFDISFIYDYLLFPLSCVYYNQLTKSSSIPMILLKVFYFSIPMAIVEHWLEVNTKLVKFKKGWNSLSSFASITITFLIVRTFIAFVRKADDTPVPKAE</sequence>
<dbReference type="Proteomes" id="UP001597318">
    <property type="component" value="Unassembled WGS sequence"/>
</dbReference>
<reference evidence="3" key="1">
    <citation type="journal article" date="2019" name="Int. J. Syst. Evol. Microbiol.">
        <title>The Global Catalogue of Microorganisms (GCM) 10K type strain sequencing project: providing services to taxonomists for standard genome sequencing and annotation.</title>
        <authorList>
            <consortium name="The Broad Institute Genomics Platform"/>
            <consortium name="The Broad Institute Genome Sequencing Center for Infectious Disease"/>
            <person name="Wu L."/>
            <person name="Ma J."/>
        </authorList>
    </citation>
    <scope>NUCLEOTIDE SEQUENCE [LARGE SCALE GENOMIC DNA]</scope>
    <source>
        <strain evidence="3">CGMCC 1.15474</strain>
    </source>
</reference>
<proteinExistence type="predicted"/>
<dbReference type="EMBL" id="JBHUIK010000002">
    <property type="protein sequence ID" value="MFD2213563.1"/>
    <property type="molecule type" value="Genomic_DNA"/>
</dbReference>
<keyword evidence="3" id="KW-1185">Reference proteome</keyword>
<protein>
    <submittedName>
        <fullName evidence="2">CBO0543 family protein</fullName>
    </submittedName>
</protein>
<feature type="transmembrane region" description="Helical" evidence="1">
    <location>
        <begin position="128"/>
        <end position="152"/>
    </location>
</feature>
<organism evidence="2 3">
    <name type="scientific">Metabacillus endolithicus</name>
    <dbReference type="NCBI Taxonomy" id="1535204"/>
    <lineage>
        <taxon>Bacteria</taxon>
        <taxon>Bacillati</taxon>
        <taxon>Bacillota</taxon>
        <taxon>Bacilli</taxon>
        <taxon>Bacillales</taxon>
        <taxon>Bacillaceae</taxon>
        <taxon>Metabacillus</taxon>
    </lineage>
</organism>